<reference evidence="14 15" key="1">
    <citation type="submission" date="2020-08" db="EMBL/GenBank/DDBJ databases">
        <title>Genomic Encyclopedia of Archaeal and Bacterial Type Strains, Phase II (KMG-II): from individual species to whole genera.</title>
        <authorList>
            <person name="Goeker M."/>
        </authorList>
    </citation>
    <scope>NUCLEOTIDE SEQUENCE [LARGE SCALE GENOMIC DNA]</scope>
    <source>
        <strain evidence="14 15">DSM 23288</strain>
    </source>
</reference>
<dbReference type="GO" id="GO:0005886">
    <property type="term" value="C:plasma membrane"/>
    <property type="evidence" value="ECO:0007669"/>
    <property type="project" value="UniProtKB-SubCell"/>
</dbReference>
<evidence type="ECO:0000256" key="6">
    <source>
        <dbReference type="ARBA" id="ARBA00022723"/>
    </source>
</evidence>
<dbReference type="EC" id="1.14.15.3" evidence="14"/>
<evidence type="ECO:0000259" key="13">
    <source>
        <dbReference type="Pfam" id="PF00487"/>
    </source>
</evidence>
<dbReference type="InterPro" id="IPR005804">
    <property type="entry name" value="FA_desaturase_dom"/>
</dbReference>
<gene>
    <name evidence="14" type="ORF">BDZ31_000817</name>
</gene>
<sequence length="426" mass="47372">MSSVEGAHDSYGDEAHHHHHHHDDGVELTPATWKDGKRYAWLLGLIVPLAPFIAWGLVEATGVDAFWFLGPVLVFGVFPLLDLAIGTDPDNPPDSVLKWLEQDRYYRWCTYAFIPLQYAGLVLACWLWADGGLSVAASIGLALTMGVVSGIAINTAHELGHKRASNERWLSKVALAQSGYGHFFIEHNRGHHVRVATPEDPASSRVGESFWEFLPRTVKGSVTSAWELEAVRLDRLRARHLSLKNDIVNAWLMTVVLFAALTLIFGWVVLPYLLLQAVIGFSLLEVVNYLEHYGLLRQRREDGRYERTRPEHSWNSNNVASNVLLYHLQRHSDHHANPMRRYQALRHMDGAPQLPTGYAGMIVLAWIPPLWRRVMDHRLLDHYGGDVTRANIHPRTRDKVLRRYGGGSGAAGAGGAAGAAAAGGAA</sequence>
<protein>
    <submittedName>
        <fullName evidence="14">Alkane 1-monooxygenase</fullName>
        <ecNumber evidence="14">1.14.15.3</ecNumber>
    </submittedName>
</protein>
<dbReference type="EMBL" id="JACHNU010000001">
    <property type="protein sequence ID" value="MBB4661244.1"/>
    <property type="molecule type" value="Genomic_DNA"/>
</dbReference>
<keyword evidence="15" id="KW-1185">Reference proteome</keyword>
<feature type="domain" description="Fatty acid desaturase" evidence="13">
    <location>
        <begin position="139"/>
        <end position="361"/>
    </location>
</feature>
<keyword evidence="3" id="KW-1003">Cell membrane</keyword>
<dbReference type="RefSeq" id="WP_183339253.1">
    <property type="nucleotide sequence ID" value="NZ_JACHNU010000001.1"/>
</dbReference>
<evidence type="ECO:0000256" key="1">
    <source>
        <dbReference type="ARBA" id="ARBA00004429"/>
    </source>
</evidence>
<keyword evidence="8 14" id="KW-0560">Oxidoreductase</keyword>
<dbReference type="PANTHER" id="PTHR38674">
    <property type="entry name" value="ALKANE 1-MONOOXYGENASE 1"/>
    <property type="match status" value="1"/>
</dbReference>
<keyword evidence="9" id="KW-0408">Iron</keyword>
<evidence type="ECO:0000256" key="2">
    <source>
        <dbReference type="ARBA" id="ARBA00010823"/>
    </source>
</evidence>
<feature type="transmembrane region" description="Helical" evidence="12">
    <location>
        <begin position="135"/>
        <end position="153"/>
    </location>
</feature>
<evidence type="ECO:0000256" key="3">
    <source>
        <dbReference type="ARBA" id="ARBA00022475"/>
    </source>
</evidence>
<keyword evidence="10 14" id="KW-0503">Monooxygenase</keyword>
<dbReference type="Pfam" id="PF00487">
    <property type="entry name" value="FA_desaturase"/>
    <property type="match status" value="1"/>
</dbReference>
<evidence type="ECO:0000256" key="5">
    <source>
        <dbReference type="ARBA" id="ARBA00022692"/>
    </source>
</evidence>
<organism evidence="14 15">
    <name type="scientific">Conexibacter arvalis</name>
    <dbReference type="NCBI Taxonomy" id="912552"/>
    <lineage>
        <taxon>Bacteria</taxon>
        <taxon>Bacillati</taxon>
        <taxon>Actinomycetota</taxon>
        <taxon>Thermoleophilia</taxon>
        <taxon>Solirubrobacterales</taxon>
        <taxon>Conexibacteraceae</taxon>
        <taxon>Conexibacter</taxon>
    </lineage>
</organism>
<keyword evidence="11 12" id="KW-0472">Membrane</keyword>
<keyword evidence="7 12" id="KW-1133">Transmembrane helix</keyword>
<evidence type="ECO:0000256" key="11">
    <source>
        <dbReference type="ARBA" id="ARBA00023136"/>
    </source>
</evidence>
<name>A0A840IAV0_9ACTN</name>
<proteinExistence type="inferred from homology"/>
<dbReference type="PANTHER" id="PTHR38674:SF1">
    <property type="entry name" value="ALKANE 1-MONOOXYGENASE 1"/>
    <property type="match status" value="1"/>
</dbReference>
<comment type="subcellular location">
    <subcellularLocation>
        <location evidence="1">Cell inner membrane</location>
        <topology evidence="1">Multi-pass membrane protein</topology>
    </subcellularLocation>
</comment>
<keyword evidence="5 12" id="KW-0812">Transmembrane</keyword>
<comment type="similarity">
    <text evidence="2">Belongs to the fatty acid desaturase type 1 family. AlkB subfamily.</text>
</comment>
<evidence type="ECO:0000256" key="12">
    <source>
        <dbReference type="SAM" id="Phobius"/>
    </source>
</evidence>
<dbReference type="GO" id="GO:0004497">
    <property type="term" value="F:monooxygenase activity"/>
    <property type="evidence" value="ECO:0007669"/>
    <property type="project" value="UniProtKB-KW"/>
</dbReference>
<evidence type="ECO:0000256" key="10">
    <source>
        <dbReference type="ARBA" id="ARBA00023033"/>
    </source>
</evidence>
<accession>A0A840IAV0</accession>
<evidence type="ECO:0000256" key="8">
    <source>
        <dbReference type="ARBA" id="ARBA00023002"/>
    </source>
</evidence>
<comment type="caution">
    <text evidence="14">The sequence shown here is derived from an EMBL/GenBank/DDBJ whole genome shotgun (WGS) entry which is preliminary data.</text>
</comment>
<dbReference type="AlphaFoldDB" id="A0A840IAV0"/>
<evidence type="ECO:0000256" key="4">
    <source>
        <dbReference type="ARBA" id="ARBA00022519"/>
    </source>
</evidence>
<feature type="transmembrane region" description="Helical" evidence="12">
    <location>
        <begin position="39"/>
        <end position="58"/>
    </location>
</feature>
<dbReference type="GO" id="GO:0046872">
    <property type="term" value="F:metal ion binding"/>
    <property type="evidence" value="ECO:0007669"/>
    <property type="project" value="UniProtKB-KW"/>
</dbReference>
<dbReference type="InterPro" id="IPR033885">
    <property type="entry name" value="AlkB/XylM"/>
</dbReference>
<evidence type="ECO:0000313" key="15">
    <source>
        <dbReference type="Proteomes" id="UP000585272"/>
    </source>
</evidence>
<evidence type="ECO:0000256" key="7">
    <source>
        <dbReference type="ARBA" id="ARBA00022989"/>
    </source>
</evidence>
<evidence type="ECO:0000256" key="9">
    <source>
        <dbReference type="ARBA" id="ARBA00023004"/>
    </source>
</evidence>
<evidence type="ECO:0000313" key="14">
    <source>
        <dbReference type="EMBL" id="MBB4661244.1"/>
    </source>
</evidence>
<dbReference type="GO" id="GO:0006629">
    <property type="term" value="P:lipid metabolic process"/>
    <property type="evidence" value="ECO:0007669"/>
    <property type="project" value="InterPro"/>
</dbReference>
<feature type="transmembrane region" description="Helical" evidence="12">
    <location>
        <begin position="273"/>
        <end position="290"/>
    </location>
</feature>
<keyword evidence="6" id="KW-0479">Metal-binding</keyword>
<feature type="transmembrane region" description="Helical" evidence="12">
    <location>
        <begin position="64"/>
        <end position="85"/>
    </location>
</feature>
<dbReference type="Proteomes" id="UP000585272">
    <property type="component" value="Unassembled WGS sequence"/>
</dbReference>
<feature type="transmembrane region" description="Helical" evidence="12">
    <location>
        <begin position="247"/>
        <end position="267"/>
    </location>
</feature>
<keyword evidence="4" id="KW-0997">Cell inner membrane</keyword>
<dbReference type="CDD" id="cd03512">
    <property type="entry name" value="Alkane-hydroxylase"/>
    <property type="match status" value="1"/>
</dbReference>